<gene>
    <name evidence="1" type="ORF">GKA01_12820</name>
</gene>
<protein>
    <recommendedName>
        <fullName evidence="3">Alkyl hydroperoxide reductase subunit C/ Thiol specific antioxidant domain-containing protein</fullName>
    </recommendedName>
</protein>
<dbReference type="InterPro" id="IPR036249">
    <property type="entry name" value="Thioredoxin-like_sf"/>
</dbReference>
<reference evidence="1 2" key="1">
    <citation type="submission" date="2019-07" db="EMBL/GenBank/DDBJ databases">
        <title>Whole genome shotgun sequence of Gluconobacter kanchanaburiensis NBRC 103587.</title>
        <authorList>
            <person name="Hosoyama A."/>
            <person name="Uohara A."/>
            <person name="Ohji S."/>
            <person name="Ichikawa N."/>
        </authorList>
    </citation>
    <scope>NUCLEOTIDE SEQUENCE [LARGE SCALE GENOMIC DNA]</scope>
    <source>
        <strain evidence="1 2">NBRC 103587</strain>
    </source>
</reference>
<sequence>MVPVAVSSGSPEKVRAFLTQSGVSGLPVWTVEDADLKAWVGTEQLAIPVTFLIDGDGRVRASASGPQDWSGAGGAEALRKIFAGMRG</sequence>
<name>A0A511B6J8_9PROT</name>
<evidence type="ECO:0008006" key="3">
    <source>
        <dbReference type="Google" id="ProtNLM"/>
    </source>
</evidence>
<dbReference type="SUPFAM" id="SSF52833">
    <property type="entry name" value="Thioredoxin-like"/>
    <property type="match status" value="1"/>
</dbReference>
<organism evidence="1 2">
    <name type="scientific">Gluconobacter kanchanaburiensis NBRC 103587</name>
    <dbReference type="NCBI Taxonomy" id="1307948"/>
    <lineage>
        <taxon>Bacteria</taxon>
        <taxon>Pseudomonadati</taxon>
        <taxon>Pseudomonadota</taxon>
        <taxon>Alphaproteobacteria</taxon>
        <taxon>Acetobacterales</taxon>
        <taxon>Acetobacteraceae</taxon>
        <taxon>Gluconobacter</taxon>
    </lineage>
</organism>
<evidence type="ECO:0000313" key="1">
    <source>
        <dbReference type="EMBL" id="GEK96085.1"/>
    </source>
</evidence>
<dbReference type="Proteomes" id="UP000321079">
    <property type="component" value="Unassembled WGS sequence"/>
</dbReference>
<comment type="caution">
    <text evidence="1">The sequence shown here is derived from an EMBL/GenBank/DDBJ whole genome shotgun (WGS) entry which is preliminary data.</text>
</comment>
<accession>A0A511B6J8</accession>
<dbReference type="EMBL" id="BJVA01000006">
    <property type="protein sequence ID" value="GEK96085.1"/>
    <property type="molecule type" value="Genomic_DNA"/>
</dbReference>
<dbReference type="AlphaFoldDB" id="A0A511B6J8"/>
<dbReference type="Gene3D" id="3.40.30.10">
    <property type="entry name" value="Glutaredoxin"/>
    <property type="match status" value="1"/>
</dbReference>
<evidence type="ECO:0000313" key="2">
    <source>
        <dbReference type="Proteomes" id="UP000321079"/>
    </source>
</evidence>
<proteinExistence type="predicted"/>
<keyword evidence="2" id="KW-1185">Reference proteome</keyword>